<evidence type="ECO:0000313" key="8">
    <source>
        <dbReference type="EMBL" id="TWF80791.1"/>
    </source>
</evidence>
<evidence type="ECO:0000256" key="3">
    <source>
        <dbReference type="ARBA" id="ARBA00022692"/>
    </source>
</evidence>
<organism evidence="8 9">
    <name type="scientific">Pseudonocardia hierapolitana</name>
    <dbReference type="NCBI Taxonomy" id="1128676"/>
    <lineage>
        <taxon>Bacteria</taxon>
        <taxon>Bacillati</taxon>
        <taxon>Actinomycetota</taxon>
        <taxon>Actinomycetes</taxon>
        <taxon>Pseudonocardiales</taxon>
        <taxon>Pseudonocardiaceae</taxon>
        <taxon>Pseudonocardia</taxon>
    </lineage>
</organism>
<dbReference type="RefSeq" id="WP_212612768.1">
    <property type="nucleotide sequence ID" value="NZ_VIWU01000001.1"/>
</dbReference>
<comment type="subcellular location">
    <subcellularLocation>
        <location evidence="1">Membrane</location>
        <topology evidence="1">Multi-pass membrane protein</topology>
    </subcellularLocation>
</comment>
<evidence type="ECO:0000256" key="2">
    <source>
        <dbReference type="ARBA" id="ARBA00007362"/>
    </source>
</evidence>
<keyword evidence="9" id="KW-1185">Reference proteome</keyword>
<accession>A0A561T115</accession>
<proteinExistence type="inferred from homology"/>
<evidence type="ECO:0000256" key="5">
    <source>
        <dbReference type="ARBA" id="ARBA00023136"/>
    </source>
</evidence>
<feature type="transmembrane region" description="Helical" evidence="6">
    <location>
        <begin position="262"/>
        <end position="280"/>
    </location>
</feature>
<evidence type="ECO:0000256" key="6">
    <source>
        <dbReference type="SAM" id="Phobius"/>
    </source>
</evidence>
<feature type="transmembrane region" description="Helical" evidence="6">
    <location>
        <begin position="144"/>
        <end position="163"/>
    </location>
</feature>
<sequence length="286" mass="29322">MDTDIRSRREASGVALLLGSALSNQTGAAVGALAFDVIGPVGVVAVRQWVAGVALLLLGRPRLRAFTRRQWWPVLGLAAVFGTMNVSLYTAIDRIGLGLAVTLEFLGPLAVAVAGSRRRATLGCVVLAAVGVVVLTRPQPSSDYLGIGLGLLAAACWSAYILLNRTVGRRVPGVEGSAAAGAVSALAYLPIGVAVLIAHPPTPTALACAATAGVLASTVPFLVDLLALRRIPAHYFGIFMSVHPVFAAGIGALVLGEALAPLDWLGITLVVTANAASVLIRSRTGR</sequence>
<dbReference type="PANTHER" id="PTHR32322">
    <property type="entry name" value="INNER MEMBRANE TRANSPORTER"/>
    <property type="match status" value="1"/>
</dbReference>
<reference evidence="8 9" key="1">
    <citation type="submission" date="2019-06" db="EMBL/GenBank/DDBJ databases">
        <title>Sequencing the genomes of 1000 actinobacteria strains.</title>
        <authorList>
            <person name="Klenk H.-P."/>
        </authorList>
    </citation>
    <scope>NUCLEOTIDE SEQUENCE [LARGE SCALE GENOMIC DNA]</scope>
    <source>
        <strain evidence="8 9">DSM 45671</strain>
    </source>
</reference>
<dbReference type="GO" id="GO:0016020">
    <property type="term" value="C:membrane"/>
    <property type="evidence" value="ECO:0007669"/>
    <property type="project" value="UniProtKB-SubCell"/>
</dbReference>
<dbReference type="Pfam" id="PF00892">
    <property type="entry name" value="EamA"/>
    <property type="match status" value="1"/>
</dbReference>
<evidence type="ECO:0000256" key="1">
    <source>
        <dbReference type="ARBA" id="ARBA00004141"/>
    </source>
</evidence>
<feature type="transmembrane region" description="Helical" evidence="6">
    <location>
        <begin position="95"/>
        <end position="113"/>
    </location>
</feature>
<keyword evidence="3 6" id="KW-0812">Transmembrane</keyword>
<feature type="transmembrane region" description="Helical" evidence="6">
    <location>
        <begin position="235"/>
        <end position="256"/>
    </location>
</feature>
<dbReference type="AlphaFoldDB" id="A0A561T115"/>
<evidence type="ECO:0000313" key="9">
    <source>
        <dbReference type="Proteomes" id="UP000321261"/>
    </source>
</evidence>
<evidence type="ECO:0000259" key="7">
    <source>
        <dbReference type="Pfam" id="PF00892"/>
    </source>
</evidence>
<dbReference type="PANTHER" id="PTHR32322:SF2">
    <property type="entry name" value="EAMA DOMAIN-CONTAINING PROTEIN"/>
    <property type="match status" value="1"/>
</dbReference>
<dbReference type="Proteomes" id="UP000321261">
    <property type="component" value="Unassembled WGS sequence"/>
</dbReference>
<feature type="domain" description="EamA" evidence="7">
    <location>
        <begin position="145"/>
        <end position="273"/>
    </location>
</feature>
<dbReference type="InterPro" id="IPR050638">
    <property type="entry name" value="AA-Vitamin_Transporters"/>
</dbReference>
<comment type="caution">
    <text evidence="8">The sequence shown here is derived from an EMBL/GenBank/DDBJ whole genome shotgun (WGS) entry which is preliminary data.</text>
</comment>
<protein>
    <submittedName>
        <fullName evidence="8">Inner membrane transporter RhtA</fullName>
    </submittedName>
</protein>
<dbReference type="SUPFAM" id="SSF103481">
    <property type="entry name" value="Multidrug resistance efflux transporter EmrE"/>
    <property type="match status" value="2"/>
</dbReference>
<dbReference type="EMBL" id="VIWU01000001">
    <property type="protein sequence ID" value="TWF80791.1"/>
    <property type="molecule type" value="Genomic_DNA"/>
</dbReference>
<feature type="transmembrane region" description="Helical" evidence="6">
    <location>
        <begin position="71"/>
        <end position="89"/>
    </location>
</feature>
<feature type="transmembrane region" description="Helical" evidence="6">
    <location>
        <begin position="175"/>
        <end position="198"/>
    </location>
</feature>
<dbReference type="InterPro" id="IPR037185">
    <property type="entry name" value="EmrE-like"/>
</dbReference>
<comment type="similarity">
    <text evidence="2">Belongs to the EamA transporter family.</text>
</comment>
<keyword evidence="5 6" id="KW-0472">Membrane</keyword>
<feature type="transmembrane region" description="Helical" evidence="6">
    <location>
        <begin position="204"/>
        <end position="223"/>
    </location>
</feature>
<keyword evidence="4 6" id="KW-1133">Transmembrane helix</keyword>
<gene>
    <name evidence="8" type="ORF">FHX44_116734</name>
</gene>
<dbReference type="InterPro" id="IPR000620">
    <property type="entry name" value="EamA_dom"/>
</dbReference>
<feature type="transmembrane region" description="Helical" evidence="6">
    <location>
        <begin position="120"/>
        <end position="138"/>
    </location>
</feature>
<evidence type="ECO:0000256" key="4">
    <source>
        <dbReference type="ARBA" id="ARBA00022989"/>
    </source>
</evidence>
<name>A0A561T115_9PSEU</name>
<feature type="transmembrane region" description="Helical" evidence="6">
    <location>
        <begin position="38"/>
        <end position="59"/>
    </location>
</feature>